<name>A0A0C1GLZ3_9NEIS</name>
<protein>
    <submittedName>
        <fullName evidence="1">Uncharacterized protein</fullName>
    </submittedName>
</protein>
<proteinExistence type="predicted"/>
<evidence type="ECO:0000313" key="2">
    <source>
        <dbReference type="Proteomes" id="UP000031390"/>
    </source>
</evidence>
<dbReference type="Proteomes" id="UP000031390">
    <property type="component" value="Unassembled WGS sequence"/>
</dbReference>
<dbReference type="EMBL" id="JUFZ01000101">
    <property type="protein sequence ID" value="KIC06491.1"/>
    <property type="molecule type" value="Genomic_DNA"/>
</dbReference>
<comment type="caution">
    <text evidence="1">The sequence shown here is derived from an EMBL/GenBank/DDBJ whole genome shotgun (WGS) entry which is preliminary data.</text>
</comment>
<sequence>MFPVLILLLDAQKNLLGKLNVGKSKEILEVFYVLAGRADG</sequence>
<reference evidence="1 2" key="1">
    <citation type="submission" date="2014-12" db="EMBL/GenBank/DDBJ databases">
        <title>Genome sequence of Morococcus cerebrosus.</title>
        <authorList>
            <person name="Shin S.-K."/>
            <person name="Yi H."/>
        </authorList>
    </citation>
    <scope>NUCLEOTIDE SEQUENCE [LARGE SCALE GENOMIC DNA]</scope>
    <source>
        <strain evidence="1 2">CIP 81.93</strain>
    </source>
</reference>
<accession>A0A0C1GLZ3</accession>
<evidence type="ECO:0000313" key="1">
    <source>
        <dbReference type="EMBL" id="KIC06491.1"/>
    </source>
</evidence>
<organism evidence="1 2">
    <name type="scientific">Morococcus cerebrosus</name>
    <dbReference type="NCBI Taxonomy" id="1056807"/>
    <lineage>
        <taxon>Bacteria</taxon>
        <taxon>Pseudomonadati</taxon>
        <taxon>Pseudomonadota</taxon>
        <taxon>Betaproteobacteria</taxon>
        <taxon>Neisseriales</taxon>
        <taxon>Neisseriaceae</taxon>
        <taxon>Morococcus</taxon>
    </lineage>
</organism>
<dbReference type="AlphaFoldDB" id="A0A0C1GLZ3"/>
<gene>
    <name evidence="1" type="ORF">MCC93_20870</name>
</gene>